<reference evidence="2" key="1">
    <citation type="submission" date="2021-06" db="EMBL/GenBank/DDBJ databases">
        <title>Comparative genomics, transcriptomics and evolutionary studies reveal genomic signatures of adaptation to plant cell wall in hemibiotrophic fungi.</title>
        <authorList>
            <consortium name="DOE Joint Genome Institute"/>
            <person name="Baroncelli R."/>
            <person name="Diaz J.F."/>
            <person name="Benocci T."/>
            <person name="Peng M."/>
            <person name="Battaglia E."/>
            <person name="Haridas S."/>
            <person name="Andreopoulos W."/>
            <person name="Labutti K."/>
            <person name="Pangilinan J."/>
            <person name="Floch G.L."/>
            <person name="Makela M.R."/>
            <person name="Henrissat B."/>
            <person name="Grigoriev I.V."/>
            <person name="Crouch J.A."/>
            <person name="De Vries R.P."/>
            <person name="Sukno S.A."/>
            <person name="Thon M.R."/>
        </authorList>
    </citation>
    <scope>NUCLEOTIDE SEQUENCE</scope>
    <source>
        <strain evidence="2">MAFF235873</strain>
    </source>
</reference>
<gene>
    <name evidence="2" type="ORF">LX32DRAFT_643249</name>
</gene>
<evidence type="ECO:0008006" key="4">
    <source>
        <dbReference type="Google" id="ProtNLM"/>
    </source>
</evidence>
<feature type="transmembrane region" description="Helical" evidence="1">
    <location>
        <begin position="115"/>
        <end position="138"/>
    </location>
</feature>
<organism evidence="2 3">
    <name type="scientific">Colletotrichum zoysiae</name>
    <dbReference type="NCBI Taxonomy" id="1216348"/>
    <lineage>
        <taxon>Eukaryota</taxon>
        <taxon>Fungi</taxon>
        <taxon>Dikarya</taxon>
        <taxon>Ascomycota</taxon>
        <taxon>Pezizomycotina</taxon>
        <taxon>Sordariomycetes</taxon>
        <taxon>Hypocreomycetidae</taxon>
        <taxon>Glomerellales</taxon>
        <taxon>Glomerellaceae</taxon>
        <taxon>Colletotrichum</taxon>
        <taxon>Colletotrichum graminicola species complex</taxon>
    </lineage>
</organism>
<comment type="caution">
    <text evidence="2">The sequence shown here is derived from an EMBL/GenBank/DDBJ whole genome shotgun (WGS) entry which is preliminary data.</text>
</comment>
<sequence length="330" mass="36068">MAEGGQTQGACVIEANPDVTGTGIRASIYALCLASGILKTIIQLATSEKNYTEFCQAINSALQLQGLALLCTAVYQTFKGQLTLFHAICVLHLLSLLGFGLVAQRRYQGGGLNRWLVMAALRVIIACAFTALTAYIWATAPTFGSQPDCNASTVYVVFGVSIRATNDVFRYVILALMASMAIGWVVSMIVYGFLAHCCCGGVRSGMQWARQVNPDVEVLKNVVGRIKVSDPRYKRNIISGQVVQLFIQTGINVYMIVTLEQIVRRNSLSEEEKDWTFGQVLAIFVLLGVVVEVINILLPKLDDLPAEVPTQDAIELRPQCNAGDRRMLIQ</sequence>
<evidence type="ECO:0000256" key="1">
    <source>
        <dbReference type="SAM" id="Phobius"/>
    </source>
</evidence>
<proteinExistence type="predicted"/>
<keyword evidence="3" id="KW-1185">Reference proteome</keyword>
<dbReference type="AlphaFoldDB" id="A0AAD9HB63"/>
<evidence type="ECO:0000313" key="3">
    <source>
        <dbReference type="Proteomes" id="UP001232148"/>
    </source>
</evidence>
<keyword evidence="1" id="KW-1133">Transmembrane helix</keyword>
<keyword evidence="1" id="KW-0812">Transmembrane</keyword>
<feature type="transmembrane region" description="Helical" evidence="1">
    <location>
        <begin position="277"/>
        <end position="298"/>
    </location>
</feature>
<accession>A0AAD9HB63</accession>
<protein>
    <recommendedName>
        <fullName evidence="4">Integral membrane protein</fullName>
    </recommendedName>
</protein>
<feature type="transmembrane region" description="Helical" evidence="1">
    <location>
        <begin position="237"/>
        <end position="257"/>
    </location>
</feature>
<dbReference type="EMBL" id="MU842952">
    <property type="protein sequence ID" value="KAK2024879.1"/>
    <property type="molecule type" value="Genomic_DNA"/>
</dbReference>
<dbReference type="Proteomes" id="UP001232148">
    <property type="component" value="Unassembled WGS sequence"/>
</dbReference>
<evidence type="ECO:0000313" key="2">
    <source>
        <dbReference type="EMBL" id="KAK2024879.1"/>
    </source>
</evidence>
<feature type="transmembrane region" description="Helical" evidence="1">
    <location>
        <begin position="168"/>
        <end position="194"/>
    </location>
</feature>
<name>A0AAD9HB63_9PEZI</name>
<keyword evidence="1" id="KW-0472">Membrane</keyword>
<feature type="transmembrane region" description="Helical" evidence="1">
    <location>
        <begin position="84"/>
        <end position="103"/>
    </location>
</feature>